<keyword evidence="3" id="KW-1185">Reference proteome</keyword>
<evidence type="ECO:0000256" key="1">
    <source>
        <dbReference type="SAM" id="Phobius"/>
    </source>
</evidence>
<proteinExistence type="predicted"/>
<dbReference type="InterPro" id="IPR025505">
    <property type="entry name" value="FHIPEP_CS"/>
</dbReference>
<comment type="caution">
    <text evidence="2">The sequence shown here is derived from an EMBL/GenBank/DDBJ whole genome shotgun (WGS) entry which is preliminary data.</text>
</comment>
<dbReference type="Pfam" id="PF00771">
    <property type="entry name" value="FHIPEP"/>
    <property type="match status" value="2"/>
</dbReference>
<feature type="transmembrane region" description="Helical" evidence="1">
    <location>
        <begin position="211"/>
        <end position="232"/>
    </location>
</feature>
<dbReference type="PRINTS" id="PR00949">
    <property type="entry name" value="TYPE3IMAPROT"/>
</dbReference>
<reference evidence="2 3" key="1">
    <citation type="submission" date="2018-01" db="EMBL/GenBank/DDBJ databases">
        <title>Draft genome sequence of Paucibacter aquatile CR182 isolated from freshwater of the Nakdong River.</title>
        <authorList>
            <person name="Choi A."/>
            <person name="Chung E.J."/>
        </authorList>
    </citation>
    <scope>NUCLEOTIDE SEQUENCE [LARGE SCALE GENOMIC DNA]</scope>
    <source>
        <strain evidence="2 3">CR182</strain>
    </source>
</reference>
<dbReference type="InterPro" id="IPR042196">
    <property type="entry name" value="FHIPEP_4"/>
</dbReference>
<dbReference type="PROSITE" id="PS00994">
    <property type="entry name" value="FHIPEP"/>
    <property type="match status" value="1"/>
</dbReference>
<dbReference type="AlphaFoldDB" id="A0A2N8L0D5"/>
<dbReference type="Proteomes" id="UP000235916">
    <property type="component" value="Unassembled WGS sequence"/>
</dbReference>
<keyword evidence="1" id="KW-0812">Transmembrane</keyword>
<dbReference type="OrthoDB" id="9759185at2"/>
<dbReference type="PANTHER" id="PTHR30161:SF2">
    <property type="entry name" value="INVASION PROTEIN INVA"/>
    <property type="match status" value="1"/>
</dbReference>
<evidence type="ECO:0000313" key="2">
    <source>
        <dbReference type="EMBL" id="PND39167.1"/>
    </source>
</evidence>
<dbReference type="Gene3D" id="1.10.8.540">
    <property type="entry name" value="FHIPEP family, domain 3"/>
    <property type="match status" value="1"/>
</dbReference>
<dbReference type="InterPro" id="IPR042193">
    <property type="entry name" value="FHIPEP_3"/>
</dbReference>
<feature type="transmembrane region" description="Helical" evidence="1">
    <location>
        <begin position="291"/>
        <end position="309"/>
    </location>
</feature>
<dbReference type="RefSeq" id="WP_102769086.1">
    <property type="nucleotide sequence ID" value="NZ_POSP01000003.1"/>
</dbReference>
<dbReference type="Gene3D" id="3.40.50.12790">
    <property type="entry name" value="FHIPEP family, domain 4"/>
    <property type="match status" value="1"/>
</dbReference>
<evidence type="ECO:0000313" key="3">
    <source>
        <dbReference type="Proteomes" id="UP000235916"/>
    </source>
</evidence>
<sequence length="676" mass="72357">MSALHAYLRQGAGAAAPGENSLLARYVDLLLVAGVIAIIALMVLPLPLWLLDLLVAANIAMGVVLLLVAIYISSPLEFAVFPSVLLITTLFRLSLSIATTRQILLHANGGHIIDTFGKLVAGGNLVVGLVVFLIITVVQFIVIAKGAERVAEVAARFSLDAMPGKQMSIDSDLRSGLIDKDEAKRKRRTLEMESKLHGSLDGAMKFVKGDAIAGIIIIAINLLGGLSVGVLQQDMSLSQAMHSYSILSIGEGMVAQIPALLGAMAAGLIVTRTADEDERHLGDAIRRQLSAKPRVLVVAAGVCMLFATVPGFPAAVFLLLGALLMAAGLLLMPEWAARWQRASGRALPQLQAARAQAAKPVAAAPQAQLPPALPLLLLLPPAALQGEAGQRLAQELGEMTEQFQLAAGLQLPRIALHGRTPRIASADANGQANAGQAEPGWQLLAYEVPIAQGPLQEGMDRQALLAQLQQVLRRHAQLFLGIQETTALLTRASTELPDVVKEVLRSLPIQRVAEVLRRLVAEEVSIRNLRDVLESLAETGQREKDVQTLTEFARIALKRQTSHRLAPEGRLPCLMLSPALEDLLRQAIRVNGGVAQLALDPQLAQQISAALQASLARSGARAIVTAVDVRWHVRRLIEAECFDHPVLSFHELSPNLQLDVAERVDLPQAPLLQEAA</sequence>
<dbReference type="PANTHER" id="PTHR30161">
    <property type="entry name" value="FLAGELLAR EXPORT PROTEIN, MEMBRANE FLHA SUBUNIT-RELATED"/>
    <property type="match status" value="1"/>
</dbReference>
<feature type="transmembrane region" description="Helical" evidence="1">
    <location>
        <begin position="244"/>
        <end position="270"/>
    </location>
</feature>
<dbReference type="PIRSF" id="PIRSF005419">
    <property type="entry name" value="FlhA"/>
    <property type="match status" value="1"/>
</dbReference>
<organism evidence="2 3">
    <name type="scientific">Kinneretia aquatilis</name>
    <dbReference type="NCBI Taxonomy" id="2070761"/>
    <lineage>
        <taxon>Bacteria</taxon>
        <taxon>Pseudomonadati</taxon>
        <taxon>Pseudomonadota</taxon>
        <taxon>Betaproteobacteria</taxon>
        <taxon>Burkholderiales</taxon>
        <taxon>Sphaerotilaceae</taxon>
        <taxon>Roseateles</taxon>
    </lineage>
</organism>
<accession>A0A2N8L0D5</accession>
<dbReference type="EMBL" id="POSP01000003">
    <property type="protein sequence ID" value="PND39167.1"/>
    <property type="molecule type" value="Genomic_DNA"/>
</dbReference>
<gene>
    <name evidence="2" type="ORF">C1O66_17640</name>
</gene>
<feature type="transmembrane region" description="Helical" evidence="1">
    <location>
        <begin position="53"/>
        <end position="72"/>
    </location>
</feature>
<feature type="transmembrane region" description="Helical" evidence="1">
    <location>
        <begin position="119"/>
        <end position="142"/>
    </location>
</feature>
<feature type="transmembrane region" description="Helical" evidence="1">
    <location>
        <begin position="29"/>
        <end position="47"/>
    </location>
</feature>
<dbReference type="GO" id="GO:0009306">
    <property type="term" value="P:protein secretion"/>
    <property type="evidence" value="ECO:0007669"/>
    <property type="project" value="InterPro"/>
</dbReference>
<feature type="transmembrane region" description="Helical" evidence="1">
    <location>
        <begin position="79"/>
        <end position="99"/>
    </location>
</feature>
<name>A0A2N8L0D5_9BURK</name>
<keyword evidence="1" id="KW-0472">Membrane</keyword>
<dbReference type="GO" id="GO:0005886">
    <property type="term" value="C:plasma membrane"/>
    <property type="evidence" value="ECO:0007669"/>
    <property type="project" value="TreeGrafter"/>
</dbReference>
<dbReference type="InterPro" id="IPR001712">
    <property type="entry name" value="T3SS_FHIPEP"/>
</dbReference>
<keyword evidence="1" id="KW-1133">Transmembrane helix</keyword>
<protein>
    <submittedName>
        <fullName evidence="2">Type III secretion protein</fullName>
    </submittedName>
</protein>